<comment type="caution">
    <text evidence="1">The sequence shown here is derived from an EMBL/GenBank/DDBJ whole genome shotgun (WGS) entry which is preliminary data.</text>
</comment>
<dbReference type="Proteomes" id="UP000663845">
    <property type="component" value="Unassembled WGS sequence"/>
</dbReference>
<dbReference type="AlphaFoldDB" id="A0A814VCS0"/>
<proteinExistence type="predicted"/>
<organism evidence="1 2">
    <name type="scientific">Adineta steineri</name>
    <dbReference type="NCBI Taxonomy" id="433720"/>
    <lineage>
        <taxon>Eukaryota</taxon>
        <taxon>Metazoa</taxon>
        <taxon>Spiralia</taxon>
        <taxon>Gnathifera</taxon>
        <taxon>Rotifera</taxon>
        <taxon>Eurotatoria</taxon>
        <taxon>Bdelloidea</taxon>
        <taxon>Adinetida</taxon>
        <taxon>Adinetidae</taxon>
        <taxon>Adineta</taxon>
    </lineage>
</organism>
<evidence type="ECO:0000313" key="2">
    <source>
        <dbReference type="Proteomes" id="UP000663845"/>
    </source>
</evidence>
<reference evidence="1" key="1">
    <citation type="submission" date="2021-02" db="EMBL/GenBank/DDBJ databases">
        <authorList>
            <person name="Nowell W R."/>
        </authorList>
    </citation>
    <scope>NUCLEOTIDE SEQUENCE</scope>
</reference>
<sequence>MLLIIFDKLGSVDVLYSLFEIDKLSIELSDDQISTIDSDKLHRLYAEICDHIQIMTLEIASIKCILLRNVF</sequence>
<evidence type="ECO:0000313" key="1">
    <source>
        <dbReference type="EMBL" id="CAF1183651.1"/>
    </source>
</evidence>
<dbReference type="EMBL" id="CAJNOG010000338">
    <property type="protein sequence ID" value="CAF1183651.1"/>
    <property type="molecule type" value="Genomic_DNA"/>
</dbReference>
<protein>
    <submittedName>
        <fullName evidence="1">Uncharacterized protein</fullName>
    </submittedName>
</protein>
<accession>A0A814VCS0</accession>
<name>A0A814VCS0_9BILA</name>
<gene>
    <name evidence="1" type="ORF">JYZ213_LOCUS25929</name>
</gene>